<dbReference type="RefSeq" id="WP_011343336.1">
    <property type="nucleotide sequence ID" value="NC_007503.1"/>
</dbReference>
<dbReference type="PANTHER" id="PTHR42794:SF1">
    <property type="entry name" value="HEMIN IMPORT ATP-BINDING PROTEIN HMUV"/>
    <property type="match status" value="1"/>
</dbReference>
<sequence>MLKGLNLAYGYGNITLFEGINIEVHPGKFTVIIGPNGAGKTTLLKILAGLLKPKYGTVQLNEKEIFLLPAKVRARMLAYVSQEPETLRDYSVWDTVMMGRYPYQGFLGLETNKDFQAVKKAIETVGLAGYEERTLLSLSGGERQRVYLARALAQEADYILLDEPTNHLDLFYQVKILSLLKDLAAQGKGILAVLHDLNLASFFADKLYLFSAGKLITGEAKNVLTFENIYKAYQEPALVVNHPVLNIPQILPLIVNRVSDGKKKVHIIGGGGMAGSIMLRESQQGAKISAGVLNKSDSDWQTAKALGAEVVEEEPFSPISEESYQRLLEVIKKADKIVVAPVPIGPGNLKNIEALLEVEPKKIFIVKPEEMEKRDYSGGRATYIVNSLIKAGAQRYPEA</sequence>
<keyword evidence="3 6" id="KW-0067">ATP-binding</keyword>
<feature type="domain" description="ABC transporter" evidence="5">
    <location>
        <begin position="2"/>
        <end position="237"/>
    </location>
</feature>
<dbReference type="EMBL" id="CP000141">
    <property type="protein sequence ID" value="ABB14255.1"/>
    <property type="molecule type" value="Genomic_DNA"/>
</dbReference>
<dbReference type="PROSITE" id="PS50893">
    <property type="entry name" value="ABC_TRANSPORTER_2"/>
    <property type="match status" value="1"/>
</dbReference>
<reference evidence="6 7" key="1">
    <citation type="journal article" date="2005" name="PLoS Genet.">
        <title>Life in hot carbon monoxide: the complete genome sequence of Carboxydothermus hydrogenoformans Z-2901.</title>
        <authorList>
            <person name="Wu M."/>
            <person name="Ren Q."/>
            <person name="Durkin A.S."/>
            <person name="Daugherty S.C."/>
            <person name="Brinkac L.M."/>
            <person name="Dodson R.J."/>
            <person name="Madupu R."/>
            <person name="Sullivan S.A."/>
            <person name="Kolonay J.F."/>
            <person name="Haft D.H."/>
            <person name="Nelson W.C."/>
            <person name="Tallon L.J."/>
            <person name="Jones K.M."/>
            <person name="Ulrich L.E."/>
            <person name="Gonzalez J.M."/>
            <person name="Zhulin I.B."/>
            <person name="Robb F.T."/>
            <person name="Eisen J.A."/>
        </authorList>
    </citation>
    <scope>NUCLEOTIDE SEQUENCE [LARGE SCALE GENOMIC DNA]</scope>
    <source>
        <strain evidence="7">ATCC BAA-161 / DSM 6008 / Z-2901</strain>
    </source>
</reference>
<dbReference type="InterPro" id="IPR003593">
    <property type="entry name" value="AAA+_ATPase"/>
</dbReference>
<protein>
    <submittedName>
        <fullName evidence="6">Iron compound ABC transporter, ATP-binding protein</fullName>
    </submittedName>
</protein>
<dbReference type="SUPFAM" id="SSF52540">
    <property type="entry name" value="P-loop containing nucleoside triphosphate hydrolases"/>
    <property type="match status" value="1"/>
</dbReference>
<dbReference type="GO" id="GO:0016887">
    <property type="term" value="F:ATP hydrolysis activity"/>
    <property type="evidence" value="ECO:0007669"/>
    <property type="project" value="InterPro"/>
</dbReference>
<dbReference type="Gene3D" id="3.40.50.300">
    <property type="entry name" value="P-loop containing nucleotide triphosphate hydrolases"/>
    <property type="match status" value="1"/>
</dbReference>
<name>Q3AF24_CARHZ</name>
<keyword evidence="4" id="KW-1278">Translocase</keyword>
<evidence type="ECO:0000313" key="6">
    <source>
        <dbReference type="EMBL" id="ABB14255.1"/>
    </source>
</evidence>
<dbReference type="OrthoDB" id="9799337at2"/>
<dbReference type="KEGG" id="chy:CHY_0399"/>
<dbReference type="eggNOG" id="COG0287">
    <property type="taxonomic scope" value="Bacteria"/>
</dbReference>
<proteinExistence type="predicted"/>
<evidence type="ECO:0000256" key="2">
    <source>
        <dbReference type="ARBA" id="ARBA00022741"/>
    </source>
</evidence>
<evidence type="ECO:0000256" key="4">
    <source>
        <dbReference type="ARBA" id="ARBA00022967"/>
    </source>
</evidence>
<evidence type="ECO:0000256" key="3">
    <source>
        <dbReference type="ARBA" id="ARBA00022840"/>
    </source>
</evidence>
<dbReference type="Pfam" id="PF00005">
    <property type="entry name" value="ABC_tran"/>
    <property type="match status" value="1"/>
</dbReference>
<dbReference type="eggNOG" id="COG1120">
    <property type="taxonomic scope" value="Bacteria"/>
</dbReference>
<accession>Q3AF24</accession>
<dbReference type="FunCoup" id="Q3AF24">
    <property type="interactions" value="144"/>
</dbReference>
<gene>
    <name evidence="6" type="ordered locus">CHY_0399</name>
</gene>
<dbReference type="Proteomes" id="UP000002706">
    <property type="component" value="Chromosome"/>
</dbReference>
<dbReference type="AlphaFoldDB" id="Q3AF24"/>
<dbReference type="InParanoid" id="Q3AF24"/>
<evidence type="ECO:0000259" key="5">
    <source>
        <dbReference type="PROSITE" id="PS50893"/>
    </source>
</evidence>
<dbReference type="InterPro" id="IPR027417">
    <property type="entry name" value="P-loop_NTPase"/>
</dbReference>
<keyword evidence="1" id="KW-0813">Transport</keyword>
<keyword evidence="2" id="KW-0547">Nucleotide-binding</keyword>
<evidence type="ECO:0000256" key="1">
    <source>
        <dbReference type="ARBA" id="ARBA00022448"/>
    </source>
</evidence>
<dbReference type="FunFam" id="3.40.50.300:FF:000134">
    <property type="entry name" value="Iron-enterobactin ABC transporter ATP-binding protein"/>
    <property type="match status" value="1"/>
</dbReference>
<organism evidence="6 7">
    <name type="scientific">Carboxydothermus hydrogenoformans (strain ATCC BAA-161 / DSM 6008 / Z-2901)</name>
    <dbReference type="NCBI Taxonomy" id="246194"/>
    <lineage>
        <taxon>Bacteria</taxon>
        <taxon>Bacillati</taxon>
        <taxon>Bacillota</taxon>
        <taxon>Clostridia</taxon>
        <taxon>Thermoanaerobacterales</taxon>
        <taxon>Thermoanaerobacteraceae</taxon>
        <taxon>Carboxydothermus</taxon>
    </lineage>
</organism>
<dbReference type="STRING" id="246194.CHY_0399"/>
<dbReference type="CDD" id="cd03214">
    <property type="entry name" value="ABC_Iron-Siderophores_B12_Hemin"/>
    <property type="match status" value="1"/>
</dbReference>
<keyword evidence="7" id="KW-1185">Reference proteome</keyword>
<dbReference type="GO" id="GO:0005524">
    <property type="term" value="F:ATP binding"/>
    <property type="evidence" value="ECO:0007669"/>
    <property type="project" value="UniProtKB-KW"/>
</dbReference>
<evidence type="ECO:0000313" key="7">
    <source>
        <dbReference type="Proteomes" id="UP000002706"/>
    </source>
</evidence>
<dbReference type="PANTHER" id="PTHR42794">
    <property type="entry name" value="HEMIN IMPORT ATP-BINDING PROTEIN HMUV"/>
    <property type="match status" value="1"/>
</dbReference>
<dbReference type="SMART" id="SM00382">
    <property type="entry name" value="AAA"/>
    <property type="match status" value="1"/>
</dbReference>
<dbReference type="InterPro" id="IPR003439">
    <property type="entry name" value="ABC_transporter-like_ATP-bd"/>
</dbReference>
<dbReference type="HOGENOM" id="CLU_000604_0_0_9"/>